<protein>
    <submittedName>
        <fullName evidence="1">Uncharacterized protein</fullName>
    </submittedName>
</protein>
<gene>
    <name evidence="1" type="ORF">PQBR57_0149</name>
</gene>
<proteinExistence type="predicted"/>
<geneLocation type="plasmid" evidence="1">
    <name>pQBR57</name>
</geneLocation>
<reference evidence="1" key="2">
    <citation type="submission" date="2015-06" db="EMBL/GenBank/DDBJ databases">
        <title>Environmentally co-occuring mercury resistance plasmids are genetically and phenotypically diverse and confer variable context-dependent fitness effects.</title>
        <authorList>
            <person name="Hall J.P.J."/>
            <person name="Harrison E."/>
            <person name="Lilley A.K."/>
            <person name="Paterson S."/>
            <person name="Spiers A.J."/>
            <person name="Brockhurst M.A."/>
        </authorList>
    </citation>
    <scope>NUCLEOTIDE SEQUENCE [LARGE SCALE GENOMIC DNA]</scope>
    <source>
        <strain evidence="1">SBW25</strain>
        <plasmid evidence="1">pQBR57</plasmid>
    </source>
</reference>
<dbReference type="AlphaFoldDB" id="A0A0G4E577"/>
<dbReference type="RefSeq" id="WP_192963301.1">
    <property type="nucleotide sequence ID" value="NZ_LN713926.1"/>
</dbReference>
<dbReference type="EMBL" id="LN713926">
    <property type="protein sequence ID" value="CEK42102.1"/>
    <property type="molecule type" value="Genomic_DNA"/>
</dbReference>
<accession>A0A0G4E577</accession>
<sequence>MRKLIEGASDSIDDMLEKVSGTTGRFGHTGERAAAMKREGLDDSVTAAQLTAASKKLGNDHKYDAHFVGQLLNLVEDCESGTPIPKKVAKALIKDQRAVNTAIGGAAFNA</sequence>
<keyword evidence="1" id="KW-0614">Plasmid</keyword>
<reference evidence="1" key="1">
    <citation type="submission" date="2014-12" db="EMBL/GenBank/DDBJ databases">
        <authorList>
            <person name="Hall J."/>
        </authorList>
    </citation>
    <scope>NUCLEOTIDE SEQUENCE [LARGE SCALE GENOMIC DNA]</scope>
    <source>
        <strain evidence="1">SBW25</strain>
        <plasmid evidence="1">pQBR57</plasmid>
    </source>
</reference>
<evidence type="ECO:0000313" key="1">
    <source>
        <dbReference type="EMBL" id="CEK42102.1"/>
    </source>
</evidence>
<name>A0A0G4E577_PSEFS</name>
<organism evidence="1">
    <name type="scientific">Pseudomonas fluorescens (strain SBW25)</name>
    <dbReference type="NCBI Taxonomy" id="216595"/>
    <lineage>
        <taxon>Bacteria</taxon>
        <taxon>Pseudomonadati</taxon>
        <taxon>Pseudomonadota</taxon>
        <taxon>Gammaproteobacteria</taxon>
        <taxon>Pseudomonadales</taxon>
        <taxon>Pseudomonadaceae</taxon>
        <taxon>Pseudomonas</taxon>
    </lineage>
</organism>